<dbReference type="Pfam" id="PF02230">
    <property type="entry name" value="Abhydrolase_2"/>
    <property type="match status" value="1"/>
</dbReference>
<evidence type="ECO:0000313" key="3">
    <source>
        <dbReference type="Proteomes" id="UP000199258"/>
    </source>
</evidence>
<evidence type="ECO:0000259" key="1">
    <source>
        <dbReference type="Pfam" id="PF02230"/>
    </source>
</evidence>
<dbReference type="STRING" id="335973.SAMN04488693_12117"/>
<dbReference type="SUPFAM" id="SSF53474">
    <property type="entry name" value="alpha/beta-Hydrolases"/>
    <property type="match status" value="1"/>
</dbReference>
<dbReference type="InterPro" id="IPR029058">
    <property type="entry name" value="AB_hydrolase_fold"/>
</dbReference>
<dbReference type="AlphaFoldDB" id="A0A1G8N079"/>
<dbReference type="GO" id="GO:0016787">
    <property type="term" value="F:hydrolase activity"/>
    <property type="evidence" value="ECO:0007669"/>
    <property type="project" value="InterPro"/>
</dbReference>
<dbReference type="EMBL" id="FNDT01000021">
    <property type="protein sequence ID" value="SDI73629.1"/>
    <property type="molecule type" value="Genomic_DNA"/>
</dbReference>
<keyword evidence="3" id="KW-1185">Reference proteome</keyword>
<dbReference type="InterPro" id="IPR003140">
    <property type="entry name" value="PLipase/COase/thioEstase"/>
</dbReference>
<dbReference type="OrthoDB" id="9780848at2"/>
<sequence length="209" mass="22494">MSAPRFPDWPHLYREGAADHPVLLMLHGTGSNEQDIAALAAELDPAAAVLAPRGRVPESGMLRWFARRGEGVFDVDDVILRAGELAGFVADAREHYGLGDRMLIAVGFSNGANIALATAMLHPETVDRVISFSGMYPFGDRALEGTLSGSRFLVLNGRSDPMAPLPSVTTLVAELQRRGADVGQILRDGGHGVDRSDLEAAVDWLKRRP</sequence>
<protein>
    <submittedName>
        <fullName evidence="2">Phospholipase/carboxylesterase</fullName>
    </submittedName>
</protein>
<reference evidence="2 3" key="1">
    <citation type="submission" date="2016-10" db="EMBL/GenBank/DDBJ databases">
        <authorList>
            <person name="de Groot N.N."/>
        </authorList>
    </citation>
    <scope>NUCLEOTIDE SEQUENCE [LARGE SCALE GENOMIC DNA]</scope>
    <source>
        <strain evidence="2 3">NP_1H</strain>
    </source>
</reference>
<gene>
    <name evidence="2" type="ORF">SAMN04488693_12117</name>
</gene>
<feature type="domain" description="Phospholipase/carboxylesterase/thioesterase" evidence="1">
    <location>
        <begin position="18"/>
        <end position="206"/>
    </location>
</feature>
<evidence type="ECO:0000313" key="2">
    <source>
        <dbReference type="EMBL" id="SDI73629.1"/>
    </source>
</evidence>
<dbReference type="Gene3D" id="3.40.50.1820">
    <property type="entry name" value="alpha/beta hydrolase"/>
    <property type="match status" value="1"/>
</dbReference>
<dbReference type="Proteomes" id="UP000199258">
    <property type="component" value="Unassembled WGS sequence"/>
</dbReference>
<organism evidence="2 3">
    <name type="scientific">Arthrobacter subterraneus</name>
    <dbReference type="NCBI Taxonomy" id="335973"/>
    <lineage>
        <taxon>Bacteria</taxon>
        <taxon>Bacillati</taxon>
        <taxon>Actinomycetota</taxon>
        <taxon>Actinomycetes</taxon>
        <taxon>Micrococcales</taxon>
        <taxon>Micrococcaceae</taxon>
        <taxon>Arthrobacter</taxon>
    </lineage>
</organism>
<accession>A0A1G8N079</accession>
<name>A0A1G8N079_9MICC</name>
<dbReference type="RefSeq" id="WP_026545314.1">
    <property type="nucleotide sequence ID" value="NZ_FNDT01000021.1"/>
</dbReference>
<proteinExistence type="predicted"/>